<reference evidence="3" key="1">
    <citation type="journal article" date="2020" name="Stud. Mycol.">
        <title>101 Dothideomycetes genomes: a test case for predicting lifestyles and emergence of pathogens.</title>
        <authorList>
            <person name="Haridas S."/>
            <person name="Albert R."/>
            <person name="Binder M."/>
            <person name="Bloem J."/>
            <person name="Labutti K."/>
            <person name="Salamov A."/>
            <person name="Andreopoulos B."/>
            <person name="Baker S."/>
            <person name="Barry K."/>
            <person name="Bills G."/>
            <person name="Bluhm B."/>
            <person name="Cannon C."/>
            <person name="Castanera R."/>
            <person name="Culley D."/>
            <person name="Daum C."/>
            <person name="Ezra D."/>
            <person name="Gonzalez J."/>
            <person name="Henrissat B."/>
            <person name="Kuo A."/>
            <person name="Liang C."/>
            <person name="Lipzen A."/>
            <person name="Lutzoni F."/>
            <person name="Magnuson J."/>
            <person name="Mondo S."/>
            <person name="Nolan M."/>
            <person name="Ohm R."/>
            <person name="Pangilinan J."/>
            <person name="Park H.-J."/>
            <person name="Ramirez L."/>
            <person name="Alfaro M."/>
            <person name="Sun H."/>
            <person name="Tritt A."/>
            <person name="Yoshinaga Y."/>
            <person name="Zwiers L.-H."/>
            <person name="Turgeon B."/>
            <person name="Goodwin S."/>
            <person name="Spatafora J."/>
            <person name="Crous P."/>
            <person name="Grigoriev I."/>
        </authorList>
    </citation>
    <scope>NUCLEOTIDE SEQUENCE</scope>
    <source>
        <strain evidence="3">CBS 130266</strain>
    </source>
</reference>
<protein>
    <submittedName>
        <fullName evidence="3">Uncharacterized protein</fullName>
    </submittedName>
</protein>
<gene>
    <name evidence="3" type="ORF">EJ08DRAFT_650519</name>
</gene>
<feature type="coiled-coil region" evidence="1">
    <location>
        <begin position="80"/>
        <end position="136"/>
    </location>
</feature>
<dbReference type="Proteomes" id="UP000800235">
    <property type="component" value="Unassembled WGS sequence"/>
</dbReference>
<comment type="caution">
    <text evidence="3">The sequence shown here is derived from an EMBL/GenBank/DDBJ whole genome shotgun (WGS) entry which is preliminary data.</text>
</comment>
<proteinExistence type="predicted"/>
<dbReference type="EMBL" id="MU007048">
    <property type="protein sequence ID" value="KAF2429303.1"/>
    <property type="molecule type" value="Genomic_DNA"/>
</dbReference>
<dbReference type="AlphaFoldDB" id="A0A9P4NPZ8"/>
<evidence type="ECO:0000313" key="4">
    <source>
        <dbReference type="Proteomes" id="UP000800235"/>
    </source>
</evidence>
<accession>A0A9P4NPZ8</accession>
<sequence length="534" mass="61100">MSSYKSAESKKDAVPNQNCSLSSRKPLLCAMKSPITLLKNSVQAGCRNVVMSLRQRIGHFREPDARFSSGGSKPGIGVAIKNIRRRLRKLKTIIKTARQKERYQGFTETARTSALIHRNEQTAQFLQAEYDRLMDAQKALRIWEDAGLARVKLSHSELRPILDRKLAGLDCPRSTLAAISQNYELYEYGVHLLPVRQSQEEMSGEIPGNGSGKAHSSPKTGHGSRSTQPWPAIQQQLSNHPAPDQGKMARQISSNIIDNSKHLQLSPGDSENAFRDFINSTRIDYTTPLEQRAIADSIEDHISHYNVGYRLRNNIQSYVSNLKFRRREVAKQKGSEIVATAAEIDQWEFQGLRYMGNQLAQIDARLKRAKDRARECGLEQDWWPEDSFLRVPAWRPYPQYDPYFVWQPMDDQAGIDHVDRDAITSWLNEQPEAFEACGPTWTPTIEDVDMQVRRLPALSDAGGWDTEAVYKDNKIRTWRNLKRKYNEHAFEGRGRQRPATVESEDNRRKRLHVEPPPTLIIHREPDNILLDGWP</sequence>
<evidence type="ECO:0000313" key="3">
    <source>
        <dbReference type="EMBL" id="KAF2429303.1"/>
    </source>
</evidence>
<keyword evidence="1" id="KW-0175">Coiled coil</keyword>
<evidence type="ECO:0000256" key="2">
    <source>
        <dbReference type="SAM" id="MobiDB-lite"/>
    </source>
</evidence>
<feature type="region of interest" description="Disordered" evidence="2">
    <location>
        <begin position="199"/>
        <end position="229"/>
    </location>
</feature>
<keyword evidence="4" id="KW-1185">Reference proteome</keyword>
<feature type="compositionally biased region" description="Polar residues" evidence="2">
    <location>
        <begin position="217"/>
        <end position="229"/>
    </location>
</feature>
<evidence type="ECO:0000256" key="1">
    <source>
        <dbReference type="SAM" id="Coils"/>
    </source>
</evidence>
<organism evidence="3 4">
    <name type="scientific">Tothia fuscella</name>
    <dbReference type="NCBI Taxonomy" id="1048955"/>
    <lineage>
        <taxon>Eukaryota</taxon>
        <taxon>Fungi</taxon>
        <taxon>Dikarya</taxon>
        <taxon>Ascomycota</taxon>
        <taxon>Pezizomycotina</taxon>
        <taxon>Dothideomycetes</taxon>
        <taxon>Pleosporomycetidae</taxon>
        <taxon>Venturiales</taxon>
        <taxon>Cylindrosympodiaceae</taxon>
        <taxon>Tothia</taxon>
    </lineage>
</organism>
<name>A0A9P4NPZ8_9PEZI</name>